<dbReference type="PROSITE" id="PS51257">
    <property type="entry name" value="PROKAR_LIPOPROTEIN"/>
    <property type="match status" value="1"/>
</dbReference>
<dbReference type="Gene3D" id="1.25.40.390">
    <property type="match status" value="1"/>
</dbReference>
<dbReference type="SUPFAM" id="SSF48452">
    <property type="entry name" value="TPR-like"/>
    <property type="match status" value="1"/>
</dbReference>
<dbReference type="KEGG" id="mcaa:R3L15_02225"/>
<evidence type="ECO:0000313" key="3">
    <source>
        <dbReference type="EMBL" id="WXA13697.1"/>
    </source>
</evidence>
<feature type="signal peptide" evidence="1">
    <location>
        <begin position="1"/>
        <end position="20"/>
    </location>
</feature>
<sequence>MKKIKHIFILSLALFSIASCSDYLDINEDPNNPQAESLNPDLILPAALTGPFSTFTSTGNYLGNSMMQNWAGDVTSVTGGFVEEFTLTGIDNTFYAGIWDGLFSSTANLTAIINTDFPNYENHIAVAKIMRAFYFQYLVDLYGDIPFTEMHQFQENLTPAYDDAESVYRALLQDLTDAVDLINNNTNLDTEELADADVVFAGNMAMWEKFANTIKLRILLRESLRTTGDASFVSNQIAALSGQPLLGAGETVTINPGYSNDAGKQNPYFASYGEDSGGNATFNRDFIRAADYAVQFLNGSTNGIFDNRINGIYEAESGFAILGIVQGETNDTATPNSARIGPSLVISSEQDGILMTSSESLLLQAEAAEYYGFPGSGLDYFQQAITDSFAFHGLAMGTYMTDIETDNGTIDGEGLGWNTTTDKREAIMTQKWIALNGINGLESFVEYTRTGYPDVPLAINASRPARFIRLLYPQSEYISNSANVPQQSNSDMFSVPVFWNE</sequence>
<dbReference type="InterPro" id="IPR041662">
    <property type="entry name" value="SusD-like_2"/>
</dbReference>
<evidence type="ECO:0000256" key="1">
    <source>
        <dbReference type="SAM" id="SignalP"/>
    </source>
</evidence>
<keyword evidence="1" id="KW-0732">Signal</keyword>
<keyword evidence="4" id="KW-1185">Reference proteome</keyword>
<dbReference type="RefSeq" id="WP_338732986.1">
    <property type="nucleotide sequence ID" value="NZ_CP136924.1"/>
</dbReference>
<name>A0AAU6P346_9FLAO</name>
<gene>
    <name evidence="3" type="ORF">R3L15_02225</name>
    <name evidence="2" type="ORF">R3L16_05170</name>
</gene>
<dbReference type="EMBL" id="CP136924">
    <property type="protein sequence ID" value="WXA03882.1"/>
    <property type="molecule type" value="Genomic_DNA"/>
</dbReference>
<dbReference type="Proteomes" id="UP001368318">
    <property type="component" value="Chromosome"/>
</dbReference>
<proteinExistence type="predicted"/>
<protein>
    <submittedName>
        <fullName evidence="2">SusD/RagB family nutrient-binding outer membrane lipoprotein</fullName>
    </submittedName>
</protein>
<accession>A0AAU6P346</accession>
<dbReference type="Pfam" id="PF12771">
    <property type="entry name" value="SusD-like_2"/>
    <property type="match status" value="1"/>
</dbReference>
<dbReference type="EMBL" id="CP136925">
    <property type="protein sequence ID" value="WXA13697.1"/>
    <property type="molecule type" value="Genomic_DNA"/>
</dbReference>
<organism evidence="2 4">
    <name type="scientific">Mangrovimonas cancribranchiae</name>
    <dbReference type="NCBI Taxonomy" id="3080055"/>
    <lineage>
        <taxon>Bacteria</taxon>
        <taxon>Pseudomonadati</taxon>
        <taxon>Bacteroidota</taxon>
        <taxon>Flavobacteriia</taxon>
        <taxon>Flavobacteriales</taxon>
        <taxon>Flavobacteriaceae</taxon>
        <taxon>Mangrovimonas</taxon>
    </lineage>
</organism>
<evidence type="ECO:0000313" key="2">
    <source>
        <dbReference type="EMBL" id="WXA03882.1"/>
    </source>
</evidence>
<feature type="chain" id="PRO_5044712877" evidence="1">
    <location>
        <begin position="21"/>
        <end position="501"/>
    </location>
</feature>
<keyword evidence="2" id="KW-0449">Lipoprotein</keyword>
<evidence type="ECO:0000313" key="4">
    <source>
        <dbReference type="Proteomes" id="UP001368318"/>
    </source>
</evidence>
<dbReference type="AlphaFoldDB" id="A0AAU6P346"/>
<reference evidence="2 4" key="1">
    <citation type="submission" date="2023-10" db="EMBL/GenBank/DDBJ databases">
        <title>Culture-based analysis of two novel bacteria associated with mangrove crab gills.</title>
        <authorList>
            <person name="Yang X."/>
            <person name="Garuglieri E."/>
            <person name="Van Goethem M.W."/>
            <person name="Fusi M."/>
            <person name="Marasco R."/>
            <person name="Daffonchio D.G."/>
        </authorList>
    </citation>
    <scope>NUCLEOTIDE SEQUENCE [LARGE SCALE GENOMIC DNA]</scope>
    <source>
        <strain evidence="3">UG2-1</strain>
        <strain evidence="2">UG2-2</strain>
        <strain evidence="4">UG2_2</strain>
    </source>
</reference>
<dbReference type="InterPro" id="IPR011990">
    <property type="entry name" value="TPR-like_helical_dom_sf"/>
</dbReference>